<feature type="chain" id="PRO_5020256873" evidence="2">
    <location>
        <begin position="22"/>
        <end position="146"/>
    </location>
</feature>
<sequence length="146" mass="15885">MKAAVRYLCIASTFLAGVAQAQNPPPHVPLRPIGECLRTDRINDYHVINDKTVILRNGPNYFIVKTSVACPRVDLGGGIRFRTNEANKSMDAFTICGDINEAVIRRDDPPCPVASVERTDEATYTKMSKQKGVHHGNPAGPNGSVP</sequence>
<dbReference type="Proteomes" id="UP000295645">
    <property type="component" value="Unassembled WGS sequence"/>
</dbReference>
<dbReference type="EMBL" id="SMCS01000003">
    <property type="protein sequence ID" value="TCV94708.1"/>
    <property type="molecule type" value="Genomic_DNA"/>
</dbReference>
<gene>
    <name evidence="3" type="ORF">EC912_103193</name>
</gene>
<proteinExistence type="predicted"/>
<evidence type="ECO:0000313" key="3">
    <source>
        <dbReference type="EMBL" id="TCV94708.1"/>
    </source>
</evidence>
<accession>A0A4R3YSM1</accession>
<dbReference type="OrthoDB" id="5954118at2"/>
<comment type="caution">
    <text evidence="3">The sequence shown here is derived from an EMBL/GenBank/DDBJ whole genome shotgun (WGS) entry which is preliminary data.</text>
</comment>
<feature type="signal peptide" evidence="2">
    <location>
        <begin position="1"/>
        <end position="21"/>
    </location>
</feature>
<evidence type="ECO:0000256" key="2">
    <source>
        <dbReference type="SAM" id="SignalP"/>
    </source>
</evidence>
<dbReference type="AlphaFoldDB" id="A0A4R3YSM1"/>
<evidence type="ECO:0000313" key="4">
    <source>
        <dbReference type="Proteomes" id="UP000295645"/>
    </source>
</evidence>
<name>A0A4R3YSM1_9GAMM</name>
<evidence type="ECO:0000256" key="1">
    <source>
        <dbReference type="SAM" id="MobiDB-lite"/>
    </source>
</evidence>
<keyword evidence="4" id="KW-1185">Reference proteome</keyword>
<protein>
    <submittedName>
        <fullName evidence="3">Uncharacterized protein</fullName>
    </submittedName>
</protein>
<dbReference type="RefSeq" id="WP_132143272.1">
    <property type="nucleotide sequence ID" value="NZ_SMCS01000003.1"/>
</dbReference>
<reference evidence="3 4" key="1">
    <citation type="submission" date="2019-03" db="EMBL/GenBank/DDBJ databases">
        <title>Above-ground endophytic microbial communities from plants in different locations in the United States.</title>
        <authorList>
            <person name="Frank C."/>
        </authorList>
    </citation>
    <scope>NUCLEOTIDE SEQUENCE [LARGE SCALE GENOMIC DNA]</scope>
    <source>
        <strain evidence="3 4">LP_13_YM</strain>
    </source>
</reference>
<organism evidence="3 4">
    <name type="scientific">Luteibacter rhizovicinus</name>
    <dbReference type="NCBI Taxonomy" id="242606"/>
    <lineage>
        <taxon>Bacteria</taxon>
        <taxon>Pseudomonadati</taxon>
        <taxon>Pseudomonadota</taxon>
        <taxon>Gammaproteobacteria</taxon>
        <taxon>Lysobacterales</taxon>
        <taxon>Rhodanobacteraceae</taxon>
        <taxon>Luteibacter</taxon>
    </lineage>
</organism>
<feature type="region of interest" description="Disordered" evidence="1">
    <location>
        <begin position="107"/>
        <end position="146"/>
    </location>
</feature>
<keyword evidence="2" id="KW-0732">Signal</keyword>
<dbReference type="InterPro" id="IPR045500">
    <property type="entry name" value="DUF6491"/>
</dbReference>
<dbReference type="Pfam" id="PF20101">
    <property type="entry name" value="DUF6491"/>
    <property type="match status" value="1"/>
</dbReference>